<sequence length="153" mass="17164">MVTYACRAPRKHRLRASRVWDESSMILPTLVSQVLTNVCGNLVDIQPSAPRGEVMRPEIRPAIRVRPRCIPWVEGNRLTGRLLVVTFVDGGDPLTINPLTLVNRVTGDVLPEHMTGLPGVAMKLRTMDRPIIRDKIPHRPSYVAHYWSAVATL</sequence>
<evidence type="ECO:0000313" key="2">
    <source>
        <dbReference type="Proteomes" id="UP000646749"/>
    </source>
</evidence>
<organism evidence="1 2">
    <name type="scientific">Plantactinospora endophytica</name>
    <dbReference type="NCBI Taxonomy" id="673535"/>
    <lineage>
        <taxon>Bacteria</taxon>
        <taxon>Bacillati</taxon>
        <taxon>Actinomycetota</taxon>
        <taxon>Actinomycetes</taxon>
        <taxon>Micromonosporales</taxon>
        <taxon>Micromonosporaceae</taxon>
        <taxon>Plantactinospora</taxon>
    </lineage>
</organism>
<gene>
    <name evidence="1" type="ORF">Pen02_73150</name>
</gene>
<comment type="caution">
    <text evidence="1">The sequence shown here is derived from an EMBL/GenBank/DDBJ whole genome shotgun (WGS) entry which is preliminary data.</text>
</comment>
<dbReference type="Proteomes" id="UP000646749">
    <property type="component" value="Unassembled WGS sequence"/>
</dbReference>
<name>A0ABQ4ECE0_9ACTN</name>
<reference evidence="1 2" key="1">
    <citation type="submission" date="2021-01" db="EMBL/GenBank/DDBJ databases">
        <title>Whole genome shotgun sequence of Plantactinospora endophytica NBRC 110450.</title>
        <authorList>
            <person name="Komaki H."/>
            <person name="Tamura T."/>
        </authorList>
    </citation>
    <scope>NUCLEOTIDE SEQUENCE [LARGE SCALE GENOMIC DNA]</scope>
    <source>
        <strain evidence="1 2">NBRC 110450</strain>
    </source>
</reference>
<protein>
    <submittedName>
        <fullName evidence="1">Uncharacterized protein</fullName>
    </submittedName>
</protein>
<evidence type="ECO:0000313" key="1">
    <source>
        <dbReference type="EMBL" id="GIG92379.1"/>
    </source>
</evidence>
<proteinExistence type="predicted"/>
<keyword evidence="2" id="KW-1185">Reference proteome</keyword>
<dbReference type="EMBL" id="BONW01000044">
    <property type="protein sequence ID" value="GIG92379.1"/>
    <property type="molecule type" value="Genomic_DNA"/>
</dbReference>
<accession>A0ABQ4ECE0</accession>